<evidence type="ECO:0000256" key="1">
    <source>
        <dbReference type="ARBA" id="ARBA00022574"/>
    </source>
</evidence>
<sequence length="439" mass="47581">MGPFPSDKPQQLSDQSQSELRSDSSLNSRSSLSSQSSLRSVPSLTPPLEHYLYPHTSTTTAHAGGASAHHHYVATIKSHSSSVFSLSLAGKHLYSGDSNGEIHVRDAHSHSPSPPSSHNNNHQPVAECRSAVKSMAISGENLLFTAHHNHEIRVWKIDNSSAPNGPRRPPYKLIKTLPTMTDRCLGLFSSGGHVSVRRHKKSTWVRHVDAVSALALTADATLLYSASWDRTFKVWRTSDFKCLESVQNAHDDAINAVALSGDGFAYTGSGDKRIRVWKKNGGDKKRHSLVATLEKHRSAVNALALSADGAVLYSGACDRSIILWERDGGTAHMAVVGALRGHTKAILCLAVVSDLLCSGSADRTVRIWRRESGNSNSGSGNSYSCLSVFEGHNNPVKCLTACLDINYVKSSDNSGTSYMVYSGCLDSEIKIWNLWVPIT</sequence>
<dbReference type="InterPro" id="IPR036322">
    <property type="entry name" value="WD40_repeat_dom_sf"/>
</dbReference>
<feature type="region of interest" description="Disordered" evidence="4">
    <location>
        <begin position="99"/>
        <end position="124"/>
    </location>
</feature>
<keyword evidence="1 3" id="KW-0853">WD repeat</keyword>
<dbReference type="PRINTS" id="PR00320">
    <property type="entry name" value="GPROTEINBRPT"/>
</dbReference>
<name>A0A022QQ29_ERYGU</name>
<feature type="repeat" description="WD" evidence="3">
    <location>
        <begin position="339"/>
        <end position="378"/>
    </location>
</feature>
<feature type="repeat" description="WD" evidence="3">
    <location>
        <begin position="204"/>
        <end position="245"/>
    </location>
</feature>
<evidence type="ECO:0000256" key="2">
    <source>
        <dbReference type="ARBA" id="ARBA00022737"/>
    </source>
</evidence>
<accession>A0A022QQ29</accession>
<dbReference type="OrthoDB" id="674604at2759"/>
<dbReference type="Pfam" id="PF00400">
    <property type="entry name" value="WD40"/>
    <property type="match status" value="5"/>
</dbReference>
<dbReference type="AlphaFoldDB" id="A0A022QQ29"/>
<dbReference type="PANTHER" id="PTHR22844:SF387">
    <property type="entry name" value="F3I6.5 PROTEIN"/>
    <property type="match status" value="1"/>
</dbReference>
<dbReference type="FunFam" id="2.130.10.10:FF:000775">
    <property type="entry name" value="BnaA09g28200D protein"/>
    <property type="match status" value="1"/>
</dbReference>
<reference evidence="5 6" key="1">
    <citation type="journal article" date="2013" name="Proc. Natl. Acad. Sci. U.S.A.">
        <title>Fine-scale variation in meiotic recombination in Mimulus inferred from population shotgun sequencing.</title>
        <authorList>
            <person name="Hellsten U."/>
            <person name="Wright K.M."/>
            <person name="Jenkins J."/>
            <person name="Shu S."/>
            <person name="Yuan Y."/>
            <person name="Wessler S.R."/>
            <person name="Schmutz J."/>
            <person name="Willis J.H."/>
            <person name="Rokhsar D.S."/>
        </authorList>
    </citation>
    <scope>NUCLEOTIDE SEQUENCE [LARGE SCALE GENOMIC DNA]</scope>
    <source>
        <strain evidence="6">cv. DUN x IM62</strain>
    </source>
</reference>
<feature type="region of interest" description="Disordered" evidence="4">
    <location>
        <begin position="1"/>
        <end position="43"/>
    </location>
</feature>
<feature type="compositionally biased region" description="Low complexity" evidence="4">
    <location>
        <begin position="10"/>
        <end position="40"/>
    </location>
</feature>
<dbReference type="PANTHER" id="PTHR22844">
    <property type="entry name" value="F-BOX AND WD40 DOMAIN PROTEIN"/>
    <property type="match status" value="1"/>
</dbReference>
<dbReference type="OMA" id="WAVEATD"/>
<keyword evidence="6" id="KW-1185">Reference proteome</keyword>
<dbReference type="SUPFAM" id="SSF50978">
    <property type="entry name" value="WD40 repeat-like"/>
    <property type="match status" value="1"/>
</dbReference>
<evidence type="ECO:0000256" key="4">
    <source>
        <dbReference type="SAM" id="MobiDB-lite"/>
    </source>
</evidence>
<keyword evidence="2" id="KW-0677">Repeat</keyword>
<gene>
    <name evidence="5" type="ORF">MIMGU_mgv1a021135mg</name>
</gene>
<dbReference type="InterPro" id="IPR045182">
    <property type="entry name" value="JINGUBANG-like"/>
</dbReference>
<dbReference type="PROSITE" id="PS50082">
    <property type="entry name" value="WD_REPEATS_2"/>
    <property type="match status" value="4"/>
</dbReference>
<proteinExistence type="predicted"/>
<dbReference type="STRING" id="4155.A0A022QQ29"/>
<evidence type="ECO:0000313" key="5">
    <source>
        <dbReference type="EMBL" id="EYU29689.1"/>
    </source>
</evidence>
<dbReference type="EMBL" id="KI631169">
    <property type="protein sequence ID" value="EYU29689.1"/>
    <property type="molecule type" value="Genomic_DNA"/>
</dbReference>
<dbReference type="InterPro" id="IPR015943">
    <property type="entry name" value="WD40/YVTN_repeat-like_dom_sf"/>
</dbReference>
<dbReference type="eggNOG" id="KOG4155">
    <property type="taxonomic scope" value="Eukaryota"/>
</dbReference>
<protein>
    <submittedName>
        <fullName evidence="5">Uncharacterized protein</fullName>
    </submittedName>
</protein>
<dbReference type="KEGG" id="egt:105966570"/>
<dbReference type="Gene3D" id="2.130.10.10">
    <property type="entry name" value="YVTN repeat-like/Quinoprotein amine dehydrogenase"/>
    <property type="match status" value="3"/>
</dbReference>
<dbReference type="CDD" id="cd00200">
    <property type="entry name" value="WD40"/>
    <property type="match status" value="1"/>
</dbReference>
<organism evidence="5 6">
    <name type="scientific">Erythranthe guttata</name>
    <name type="common">Yellow monkey flower</name>
    <name type="synonym">Mimulus guttatus</name>
    <dbReference type="NCBI Taxonomy" id="4155"/>
    <lineage>
        <taxon>Eukaryota</taxon>
        <taxon>Viridiplantae</taxon>
        <taxon>Streptophyta</taxon>
        <taxon>Embryophyta</taxon>
        <taxon>Tracheophyta</taxon>
        <taxon>Spermatophyta</taxon>
        <taxon>Magnoliopsida</taxon>
        <taxon>eudicotyledons</taxon>
        <taxon>Gunneridae</taxon>
        <taxon>Pentapetalae</taxon>
        <taxon>asterids</taxon>
        <taxon>lamiids</taxon>
        <taxon>Lamiales</taxon>
        <taxon>Phrymaceae</taxon>
        <taxon>Erythranthe</taxon>
    </lineage>
</organism>
<evidence type="ECO:0000256" key="3">
    <source>
        <dbReference type="PROSITE-ProRule" id="PRU00221"/>
    </source>
</evidence>
<dbReference type="InterPro" id="IPR020472">
    <property type="entry name" value="WD40_PAC1"/>
</dbReference>
<evidence type="ECO:0000313" key="6">
    <source>
        <dbReference type="Proteomes" id="UP000030748"/>
    </source>
</evidence>
<dbReference type="Proteomes" id="UP000030748">
    <property type="component" value="Unassembled WGS sequence"/>
</dbReference>
<dbReference type="InterPro" id="IPR001680">
    <property type="entry name" value="WD40_rpt"/>
</dbReference>
<feature type="repeat" description="WD" evidence="3">
    <location>
        <begin position="247"/>
        <end position="278"/>
    </location>
</feature>
<feature type="compositionally biased region" description="Basic and acidic residues" evidence="4">
    <location>
        <begin position="100"/>
        <end position="109"/>
    </location>
</feature>
<feature type="repeat" description="WD" evidence="3">
    <location>
        <begin position="293"/>
        <end position="325"/>
    </location>
</feature>
<dbReference type="SMART" id="SM00320">
    <property type="entry name" value="WD40"/>
    <property type="match status" value="7"/>
</dbReference>
<dbReference type="PROSITE" id="PS50294">
    <property type="entry name" value="WD_REPEATS_REGION"/>
    <property type="match status" value="3"/>
</dbReference>